<organism evidence="2 4">
    <name type="scientific">Adineta steineri</name>
    <dbReference type="NCBI Taxonomy" id="433720"/>
    <lineage>
        <taxon>Eukaryota</taxon>
        <taxon>Metazoa</taxon>
        <taxon>Spiralia</taxon>
        <taxon>Gnathifera</taxon>
        <taxon>Rotifera</taxon>
        <taxon>Eurotatoria</taxon>
        <taxon>Bdelloidea</taxon>
        <taxon>Adinetida</taxon>
        <taxon>Adinetidae</taxon>
        <taxon>Adineta</taxon>
    </lineage>
</organism>
<feature type="compositionally biased region" description="Basic and acidic residues" evidence="1">
    <location>
        <begin position="15"/>
        <end position="26"/>
    </location>
</feature>
<dbReference type="Proteomes" id="UP000663891">
    <property type="component" value="Unassembled WGS sequence"/>
</dbReference>
<reference evidence="2" key="1">
    <citation type="submission" date="2021-02" db="EMBL/GenBank/DDBJ databases">
        <authorList>
            <person name="Nowell W R."/>
        </authorList>
    </citation>
    <scope>NUCLEOTIDE SEQUENCE</scope>
</reference>
<sequence>MRQTECKPNVQQRGETAHIHQHDKNHNMQNVNVQERESCNEIIHDKEIDHESKYDDFLKEQKEQRDL</sequence>
<dbReference type="EMBL" id="CAJOAY010006699">
    <property type="protein sequence ID" value="CAF4148365.1"/>
    <property type="molecule type" value="Genomic_DNA"/>
</dbReference>
<feature type="region of interest" description="Disordered" evidence="1">
    <location>
        <begin position="1"/>
        <end position="31"/>
    </location>
</feature>
<evidence type="ECO:0000256" key="1">
    <source>
        <dbReference type="SAM" id="MobiDB-lite"/>
    </source>
</evidence>
<dbReference type="EMBL" id="CAJNON010000217">
    <property type="protein sequence ID" value="CAF1112776.1"/>
    <property type="molecule type" value="Genomic_DNA"/>
</dbReference>
<accession>A0A814PZP7</accession>
<evidence type="ECO:0000313" key="3">
    <source>
        <dbReference type="EMBL" id="CAF4148365.1"/>
    </source>
</evidence>
<comment type="caution">
    <text evidence="2">The sequence shown here is derived from an EMBL/GenBank/DDBJ whole genome shotgun (WGS) entry which is preliminary data.</text>
</comment>
<name>A0A814PZP7_9BILA</name>
<dbReference type="Proteomes" id="UP000663881">
    <property type="component" value="Unassembled WGS sequence"/>
</dbReference>
<evidence type="ECO:0000313" key="4">
    <source>
        <dbReference type="Proteomes" id="UP000663891"/>
    </source>
</evidence>
<dbReference type="AlphaFoldDB" id="A0A814PZP7"/>
<protein>
    <submittedName>
        <fullName evidence="2">Uncharacterized protein</fullName>
    </submittedName>
</protein>
<evidence type="ECO:0000313" key="2">
    <source>
        <dbReference type="EMBL" id="CAF1112776.1"/>
    </source>
</evidence>
<gene>
    <name evidence="3" type="ORF">OKA104_LOCUS38115</name>
    <name evidence="2" type="ORF">VCS650_LOCUS20742</name>
</gene>
<proteinExistence type="predicted"/>